<dbReference type="Proteomes" id="UP000245370">
    <property type="component" value="Unassembled WGS sequence"/>
</dbReference>
<protein>
    <submittedName>
        <fullName evidence="1">Uncharacterized protein</fullName>
    </submittedName>
</protein>
<reference evidence="1 2" key="1">
    <citation type="submission" date="2018-05" db="EMBL/GenBank/DDBJ databases">
        <title>Brumimicrobium oceani sp. nov., isolated from coastal sediment.</title>
        <authorList>
            <person name="Kou Y."/>
        </authorList>
    </citation>
    <scope>NUCLEOTIDE SEQUENCE [LARGE SCALE GENOMIC DNA]</scope>
    <source>
        <strain evidence="1 2">C305</strain>
    </source>
</reference>
<accession>A0A2U2XDN0</accession>
<reference evidence="1 2" key="2">
    <citation type="submission" date="2018-05" db="EMBL/GenBank/DDBJ databases">
        <authorList>
            <person name="Lanie J.A."/>
            <person name="Ng W.-L."/>
            <person name="Kazmierczak K.M."/>
            <person name="Andrzejewski T.M."/>
            <person name="Davidsen T.M."/>
            <person name="Wayne K.J."/>
            <person name="Tettelin H."/>
            <person name="Glass J.I."/>
            <person name="Rusch D."/>
            <person name="Podicherti R."/>
            <person name="Tsui H.-C.T."/>
            <person name="Winkler M.E."/>
        </authorList>
    </citation>
    <scope>NUCLEOTIDE SEQUENCE [LARGE SCALE GENOMIC DNA]</scope>
    <source>
        <strain evidence="1 2">C305</strain>
    </source>
</reference>
<name>A0A2U2XDN0_9FLAO</name>
<organism evidence="1 2">
    <name type="scientific">Brumimicrobium oceani</name>
    <dbReference type="NCBI Taxonomy" id="2100725"/>
    <lineage>
        <taxon>Bacteria</taxon>
        <taxon>Pseudomonadati</taxon>
        <taxon>Bacteroidota</taxon>
        <taxon>Flavobacteriia</taxon>
        <taxon>Flavobacteriales</taxon>
        <taxon>Crocinitomicaceae</taxon>
        <taxon>Brumimicrobium</taxon>
    </lineage>
</organism>
<comment type="caution">
    <text evidence="1">The sequence shown here is derived from an EMBL/GenBank/DDBJ whole genome shotgun (WGS) entry which is preliminary data.</text>
</comment>
<dbReference type="EMBL" id="QFRJ01000004">
    <property type="protein sequence ID" value="PWH85867.1"/>
    <property type="molecule type" value="Genomic_DNA"/>
</dbReference>
<gene>
    <name evidence="1" type="ORF">DIT68_07170</name>
</gene>
<dbReference type="OrthoDB" id="1467599at2"/>
<keyword evidence="2" id="KW-1185">Reference proteome</keyword>
<sequence>MNNSIEDVVRIARENALEDFKFRFMQKWYEATPCFHWKELKLSPELKTEVGNEVPSVYFFIDDGKELDLDDKVWEKGELHKVISFEWMSEEISEIEDDQRVEWFRNSIATALQKTNDAQTDLIMVYNEGGLVFSKEWRYYFEKQLHF</sequence>
<evidence type="ECO:0000313" key="2">
    <source>
        <dbReference type="Proteomes" id="UP000245370"/>
    </source>
</evidence>
<evidence type="ECO:0000313" key="1">
    <source>
        <dbReference type="EMBL" id="PWH85867.1"/>
    </source>
</evidence>
<dbReference type="RefSeq" id="WP_109359144.1">
    <property type="nucleotide sequence ID" value="NZ_QFRJ01000004.1"/>
</dbReference>
<dbReference type="AlphaFoldDB" id="A0A2U2XDN0"/>
<proteinExistence type="predicted"/>